<reference evidence="2 3" key="1">
    <citation type="journal article" date="2011" name="J. Bacteriol.">
        <title>Draft genome of the psychrotolerant acidophile Acidithiobacillus ferrivorans SS3.</title>
        <authorList>
            <person name="Liljeqvist M."/>
            <person name="Valdes J."/>
            <person name="Holmes D.S."/>
            <person name="Dopson M."/>
        </authorList>
    </citation>
    <scope>NUCLEOTIDE SEQUENCE [LARGE SCALE GENOMIC DNA]</scope>
    <source>
        <strain evidence="2 3">SS3</strain>
    </source>
</reference>
<feature type="domain" description="HNH endonuclease 5" evidence="1">
    <location>
        <begin position="39"/>
        <end position="89"/>
    </location>
</feature>
<gene>
    <name evidence="2" type="ORF">Acife_1736</name>
</gene>
<proteinExistence type="predicted"/>
<dbReference type="RefSeq" id="WP_014029123.1">
    <property type="nucleotide sequence ID" value="NC_015942.1"/>
</dbReference>
<dbReference type="Pfam" id="PF14279">
    <property type="entry name" value="HNH_5"/>
    <property type="match status" value="1"/>
</dbReference>
<dbReference type="Proteomes" id="UP000009220">
    <property type="component" value="Chromosome"/>
</dbReference>
<dbReference type="HOGENOM" id="CLU_062192_0_0_6"/>
<dbReference type="AlphaFoldDB" id="G0JTL7"/>
<name>G0JTL7_9PROT</name>
<organism evidence="2 3">
    <name type="scientific">Acidithiobacillus ferrivorans SS3</name>
    <dbReference type="NCBI Taxonomy" id="743299"/>
    <lineage>
        <taxon>Bacteria</taxon>
        <taxon>Pseudomonadati</taxon>
        <taxon>Pseudomonadota</taxon>
        <taxon>Acidithiobacillia</taxon>
        <taxon>Acidithiobacillales</taxon>
        <taxon>Acidithiobacillaceae</taxon>
        <taxon>Acidithiobacillus</taxon>
    </lineage>
</organism>
<dbReference type="eggNOG" id="COG1396">
    <property type="taxonomic scope" value="Bacteria"/>
</dbReference>
<protein>
    <recommendedName>
        <fullName evidence="1">HNH endonuclease 5 domain-containing protein</fullName>
    </recommendedName>
</protein>
<evidence type="ECO:0000259" key="1">
    <source>
        <dbReference type="Pfam" id="PF14279"/>
    </source>
</evidence>
<dbReference type="InterPro" id="IPR029471">
    <property type="entry name" value="HNH_5"/>
</dbReference>
<evidence type="ECO:0000313" key="3">
    <source>
        <dbReference type="Proteomes" id="UP000009220"/>
    </source>
</evidence>
<dbReference type="EMBL" id="CP002985">
    <property type="protein sequence ID" value="AEM47868.1"/>
    <property type="molecule type" value="Genomic_DNA"/>
</dbReference>
<evidence type="ECO:0000313" key="2">
    <source>
        <dbReference type="EMBL" id="AEM47868.1"/>
    </source>
</evidence>
<sequence length="326" mass="37071">MKKQEENIKFYETNYDIIGQWFLRPTDKMVLGDMANRVCRFCGKAKPYVTFKKFAHAIPELLGNKSIENAYECDTCNEEFGKGIENDLGNWSKPMRTLIRIRGKTGVPTLKKGGDKPGWRIEYDQTKLNITSYENDPIFEMDEEKKLVTFKLRRDPYTPVAVLKAFMKIGLTLLPDKEVGNFSGLMAWVREKDHSKLYLSQCPVIYTFRPGPMPNDLIVACVLRRRQNITGFPYAFIVLGYGNEVFQVPLPSDNHDGQISGQSIMMLPFPVPGHPDSAFYGEPMCDILNWMDNQVKKGDIATIQMGYESSVPVELPHASQDGQSMA</sequence>
<accession>G0JTL7</accession>
<dbReference type="KEGG" id="afi:Acife_1736"/>